<evidence type="ECO:0000313" key="2">
    <source>
        <dbReference type="Proteomes" id="UP001163731"/>
    </source>
</evidence>
<protein>
    <submittedName>
        <fullName evidence="1">Uncharacterized protein</fullName>
    </submittedName>
</protein>
<sequence>MSPKEELKQLFADRNPAHVAIEINGFTGFRTTLIDDLTMDEAMKLLSIHVPKQKSIEQENDELKNELLRNGWISKILKLAEETGIKEKGGFYKFNNWMYTSSVFKKHLNAHSIPELQKVHQQLQAVKTNNARSATKVMTKAWWDKAEKNIKLN</sequence>
<dbReference type="RefSeq" id="WP_264750116.1">
    <property type="nucleotide sequence ID" value="NZ_JAPDHW010000006.1"/>
</dbReference>
<dbReference type="Proteomes" id="UP001163731">
    <property type="component" value="Unassembled WGS sequence"/>
</dbReference>
<evidence type="ECO:0000313" key="1">
    <source>
        <dbReference type="EMBL" id="MCW3168934.1"/>
    </source>
</evidence>
<comment type="caution">
    <text evidence="1">The sequence shown here is derived from an EMBL/GenBank/DDBJ whole genome shotgun (WGS) entry which is preliminary data.</text>
</comment>
<accession>A0ABT3HYR0</accession>
<reference evidence="1" key="1">
    <citation type="submission" date="2022-10" db="EMBL/GenBank/DDBJ databases">
        <title>Chryseobacterium babae sp. nov. isolated from the gut of the beetle Oryctes rhinoceros, and Chryseobacterium kimseyorum sp. nov., isolated from a stick insect rearing cage.</title>
        <authorList>
            <person name="Shelomi M."/>
            <person name="Han C.-J."/>
            <person name="Chen W.-M."/>
            <person name="Chen H.-K."/>
            <person name="Liaw S.-J."/>
            <person name="Muhle E."/>
            <person name="Clermont D."/>
        </authorList>
    </citation>
    <scope>NUCLEOTIDE SEQUENCE</scope>
    <source>
        <strain evidence="1">09-1422</strain>
    </source>
</reference>
<dbReference type="EMBL" id="JAPDHW010000006">
    <property type="protein sequence ID" value="MCW3168934.1"/>
    <property type="molecule type" value="Genomic_DNA"/>
</dbReference>
<gene>
    <name evidence="1" type="ORF">OMO38_10410</name>
</gene>
<keyword evidence="2" id="KW-1185">Reference proteome</keyword>
<organism evidence="1 2">
    <name type="scientific">Chryseobacterium kimseyorum</name>
    <dbReference type="NCBI Taxonomy" id="2984028"/>
    <lineage>
        <taxon>Bacteria</taxon>
        <taxon>Pseudomonadati</taxon>
        <taxon>Bacteroidota</taxon>
        <taxon>Flavobacteriia</taxon>
        <taxon>Flavobacteriales</taxon>
        <taxon>Weeksellaceae</taxon>
        <taxon>Chryseobacterium group</taxon>
        <taxon>Chryseobacterium</taxon>
    </lineage>
</organism>
<name>A0ABT3HYR0_9FLAO</name>
<proteinExistence type="predicted"/>